<dbReference type="Gene3D" id="1.10.510.10">
    <property type="entry name" value="Transferase(Phosphotransferase) domain 1"/>
    <property type="match status" value="1"/>
</dbReference>
<dbReference type="PANTHER" id="PTHR44305:SF24">
    <property type="entry name" value="TYROSINE-PROTEIN KINASE C03B1.5-RELATED"/>
    <property type="match status" value="1"/>
</dbReference>
<evidence type="ECO:0000259" key="2">
    <source>
        <dbReference type="PROSITE" id="PS50011"/>
    </source>
</evidence>
<dbReference type="SUPFAM" id="SSF56112">
    <property type="entry name" value="Protein kinase-like (PK-like)"/>
    <property type="match status" value="1"/>
</dbReference>
<dbReference type="PANTHER" id="PTHR44305">
    <property type="entry name" value="SI:DKEY-192D15.2-RELATED"/>
    <property type="match status" value="1"/>
</dbReference>
<dbReference type="Proteomes" id="UP000028045">
    <property type="component" value="Unassembled WGS sequence"/>
</dbReference>
<dbReference type="HOGENOM" id="CLU_015630_1_0_1"/>
<evidence type="ECO:0000256" key="1">
    <source>
        <dbReference type="SAM" id="MobiDB-lite"/>
    </source>
</evidence>
<evidence type="ECO:0000313" key="3">
    <source>
        <dbReference type="EMBL" id="KEY70707.1"/>
    </source>
</evidence>
<feature type="compositionally biased region" description="Low complexity" evidence="1">
    <location>
        <begin position="542"/>
        <end position="561"/>
    </location>
</feature>
<dbReference type="InterPro" id="IPR011009">
    <property type="entry name" value="Kinase-like_dom_sf"/>
</dbReference>
<feature type="region of interest" description="Disordered" evidence="1">
    <location>
        <begin position="530"/>
        <end position="613"/>
    </location>
</feature>
<feature type="domain" description="Protein kinase" evidence="2">
    <location>
        <begin position="102"/>
        <end position="482"/>
    </location>
</feature>
<dbReference type="PROSITE" id="PS50011">
    <property type="entry name" value="PROTEIN_KINASE_DOM"/>
    <property type="match status" value="1"/>
</dbReference>
<dbReference type="EMBL" id="KL648426">
    <property type="protein sequence ID" value="KEY70707.1"/>
    <property type="molecule type" value="Genomic_DNA"/>
</dbReference>
<dbReference type="InterPro" id="IPR053083">
    <property type="entry name" value="TF_kinase-domain_protein"/>
</dbReference>
<evidence type="ECO:0000313" key="4">
    <source>
        <dbReference type="Proteomes" id="UP000028045"/>
    </source>
</evidence>
<gene>
    <name evidence="3" type="ORF">S7711_07333</name>
</gene>
<organism evidence="3 4">
    <name type="scientific">Stachybotrys chartarum (strain CBS 109288 / IBT 7711)</name>
    <name type="common">Toxic black mold</name>
    <name type="synonym">Stilbospora chartarum</name>
    <dbReference type="NCBI Taxonomy" id="1280523"/>
    <lineage>
        <taxon>Eukaryota</taxon>
        <taxon>Fungi</taxon>
        <taxon>Dikarya</taxon>
        <taxon>Ascomycota</taxon>
        <taxon>Pezizomycotina</taxon>
        <taxon>Sordariomycetes</taxon>
        <taxon>Hypocreomycetidae</taxon>
        <taxon>Hypocreales</taxon>
        <taxon>Stachybotryaceae</taxon>
        <taxon>Stachybotrys</taxon>
    </lineage>
</organism>
<dbReference type="OrthoDB" id="4062651at2759"/>
<feature type="compositionally biased region" description="Polar residues" evidence="1">
    <location>
        <begin position="323"/>
        <end position="339"/>
    </location>
</feature>
<dbReference type="InterPro" id="IPR000719">
    <property type="entry name" value="Prot_kinase_dom"/>
</dbReference>
<protein>
    <recommendedName>
        <fullName evidence="2">Protein kinase domain-containing protein</fullName>
    </recommendedName>
</protein>
<keyword evidence="4" id="KW-1185">Reference proteome</keyword>
<reference evidence="3 4" key="1">
    <citation type="journal article" date="2014" name="BMC Genomics">
        <title>Comparative genome sequencing reveals chemotype-specific gene clusters in the toxigenic black mold Stachybotrys.</title>
        <authorList>
            <person name="Semeiks J."/>
            <person name="Borek D."/>
            <person name="Otwinowski Z."/>
            <person name="Grishin N.V."/>
        </authorList>
    </citation>
    <scope>NUCLEOTIDE SEQUENCE [LARGE SCALE GENOMIC DNA]</scope>
    <source>
        <strain evidence="4">CBS 109288 / IBT 7711</strain>
    </source>
</reference>
<dbReference type="AlphaFoldDB" id="A0A084AZH8"/>
<dbReference type="GO" id="GO:0004672">
    <property type="term" value="F:protein kinase activity"/>
    <property type="evidence" value="ECO:0007669"/>
    <property type="project" value="InterPro"/>
</dbReference>
<accession>A0A084AZH8</accession>
<name>A0A084AZH8_STACB</name>
<dbReference type="SMART" id="SM00220">
    <property type="entry name" value="S_TKc"/>
    <property type="match status" value="1"/>
</dbReference>
<dbReference type="GO" id="GO:0005524">
    <property type="term" value="F:ATP binding"/>
    <property type="evidence" value="ECO:0007669"/>
    <property type="project" value="InterPro"/>
</dbReference>
<feature type="region of interest" description="Disordered" evidence="1">
    <location>
        <begin position="320"/>
        <end position="339"/>
    </location>
</feature>
<proteinExistence type="predicted"/>
<sequence>MASWWVPARIDATVTRAYVIQQLVPEEIERLDRPVGYGAEDLTERTYWESIRTQAKRIFMLLVELGIPDQIFGIIDDGWVDAELPLSLEDIARLQLTAVRDDRVDRKFYQRQFHYIIKTIDKGDHVVFADHDVVPIEVVDRSPGLNTKNVQFDKVRLPNNPAVLCRRRYPLGASPGCMSEQIFMDTIANIRFSQNDHIVSYWASYTYQGSGYIIITPFSDFNLKSFLATTPSTYKNLPKIYRRELILNWILCLVDTLCYLHSQNRSHCYIKPSTVLFNNSNHIFFADSLHLSPDSWTGRSDKSSFDREWYDYAAPEQWFRPAGTTSPTPRKTYNDLGSSPDFNISRSLDNQGSPNAMLHTPTPQLNPQHADIFSLGCVILELMSFLVKKSTSKFASFRSAKHKTAGRGGAVLDTSFHKNLGQVEAWMSILAKDASKKISDSDGGSVFRGFTPLLHVVTGMLSVTPQDRPTAMEVQQRVYKILTDTCGINQPHCVHQYSADLQYSLSRMRISGAKSPPNAAAVRKYANTSYSNTPRGYQHGRSNSSSGFSQRSGTSSGSVASNDRETEAGYSGARGIPVPPMSPRQARAQPTWSPPYTGYMPHPGTPVYYATAP</sequence>